<proteinExistence type="predicted"/>
<dbReference type="EMBL" id="QRDP01000004">
    <property type="protein sequence ID" value="RED17681.1"/>
    <property type="molecule type" value="Genomic_DNA"/>
</dbReference>
<organism evidence="2 3">
    <name type="scientific">Parasphingopyxis lamellibrachiae</name>
    <dbReference type="NCBI Taxonomy" id="680125"/>
    <lineage>
        <taxon>Bacteria</taxon>
        <taxon>Pseudomonadati</taxon>
        <taxon>Pseudomonadota</taxon>
        <taxon>Alphaproteobacteria</taxon>
        <taxon>Sphingomonadales</taxon>
        <taxon>Sphingomonadaceae</taxon>
        <taxon>Parasphingopyxis</taxon>
    </lineage>
</organism>
<feature type="chain" id="PRO_5017742914" evidence="1">
    <location>
        <begin position="19"/>
        <end position="584"/>
    </location>
</feature>
<gene>
    <name evidence="2" type="ORF">DFR46_2732</name>
</gene>
<dbReference type="RefSeq" id="WP_116236922.1">
    <property type="nucleotide sequence ID" value="NZ_QRDP01000004.1"/>
</dbReference>
<dbReference type="OrthoDB" id="9763405at2"/>
<sequence>MRALILALALGTAMPAWAAPDDDLEMLMDEVWASALRDSPVMATRVGVHDYDDQVFDISLAAQDRRAAEAQAYRDRLRAIPQNQLSADGQTNFGILDRLLSETIEGNGFGQRVMLFTTYSGWHQSFAGLANALSFQTPSDFESYLTRLSLYPTINDEAIAISTQAVEQGYTLPCAVLDGYERSISGVIGDDPLASRFYAPFTRPRPSGVSEEAFAGYAARAHDIITNILAPEYTEHLEWYLNVYRPACREEVGISAQEGGADYYAFRVRQMTTTDLTAQEIHDIGLSEVARIRAEMEAVTAEAGFETREAYIEHLRTDPQYYAETPEELMAAVALQAKEIDGLMPTMFATLPRLPYGIRAIPDEIAEGTTTAYYSPGSPESGIAGTYYVNTSLLDQRPLWEIPALTAHEGVPGHHNQIALQQEIEMHPLRQNLAFFTAFTEGWGLYSERIGIEIGLYDTPAENMGRLSYEMWRACRLVVDTGIHALGWSKEQAIAFMSENTALTDANIEAEVNRYISWPGQALGYKMGELRIRALRARAEAALGENFDVRHFHDAVIGQGSVPLDVLEGQIDRWIAAQLSELDG</sequence>
<dbReference type="Proteomes" id="UP000256310">
    <property type="component" value="Unassembled WGS sequence"/>
</dbReference>
<accession>A0A3D9FKT3</accession>
<name>A0A3D9FKT3_9SPHN</name>
<keyword evidence="3" id="KW-1185">Reference proteome</keyword>
<evidence type="ECO:0000313" key="2">
    <source>
        <dbReference type="EMBL" id="RED17681.1"/>
    </source>
</evidence>
<protein>
    <submittedName>
        <fullName evidence="2">Uncharacterized protein (DUF885 family)</fullName>
    </submittedName>
</protein>
<dbReference type="PANTHER" id="PTHR33361">
    <property type="entry name" value="GLR0591 PROTEIN"/>
    <property type="match status" value="1"/>
</dbReference>
<evidence type="ECO:0000256" key="1">
    <source>
        <dbReference type="SAM" id="SignalP"/>
    </source>
</evidence>
<evidence type="ECO:0000313" key="3">
    <source>
        <dbReference type="Proteomes" id="UP000256310"/>
    </source>
</evidence>
<reference evidence="2 3" key="1">
    <citation type="submission" date="2018-07" db="EMBL/GenBank/DDBJ databases">
        <title>Genomic Encyclopedia of Type Strains, Phase IV (KMG-IV): sequencing the most valuable type-strain genomes for metagenomic binning, comparative biology and taxonomic classification.</title>
        <authorList>
            <person name="Goeker M."/>
        </authorList>
    </citation>
    <scope>NUCLEOTIDE SEQUENCE [LARGE SCALE GENOMIC DNA]</scope>
    <source>
        <strain evidence="2 3">DSM 26725</strain>
    </source>
</reference>
<dbReference type="PANTHER" id="PTHR33361:SF2">
    <property type="entry name" value="DUF885 DOMAIN-CONTAINING PROTEIN"/>
    <property type="match status" value="1"/>
</dbReference>
<comment type="caution">
    <text evidence="2">The sequence shown here is derived from an EMBL/GenBank/DDBJ whole genome shotgun (WGS) entry which is preliminary data.</text>
</comment>
<dbReference type="InterPro" id="IPR010281">
    <property type="entry name" value="DUF885"/>
</dbReference>
<dbReference type="Pfam" id="PF05960">
    <property type="entry name" value="DUF885"/>
    <property type="match status" value="1"/>
</dbReference>
<dbReference type="AlphaFoldDB" id="A0A3D9FKT3"/>
<feature type="signal peptide" evidence="1">
    <location>
        <begin position="1"/>
        <end position="18"/>
    </location>
</feature>
<keyword evidence="1" id="KW-0732">Signal</keyword>